<dbReference type="EMBL" id="CP059833">
    <property type="protein sequence ID" value="QMV84955.1"/>
    <property type="molecule type" value="Genomic_DNA"/>
</dbReference>
<dbReference type="RefSeq" id="WP_182385762.1">
    <property type="nucleotide sequence ID" value="NZ_CP059833.1"/>
</dbReference>
<proteinExistence type="predicted"/>
<protein>
    <submittedName>
        <fullName evidence="1">Uncharacterized protein</fullName>
    </submittedName>
</protein>
<evidence type="ECO:0000313" key="1">
    <source>
        <dbReference type="EMBL" id="QMV84955.1"/>
    </source>
</evidence>
<keyword evidence="2" id="KW-1185">Reference proteome</keyword>
<name>A0A7G5FEB4_9CORY</name>
<dbReference type="AlphaFoldDB" id="A0A7G5FEB4"/>
<organism evidence="1 2">
    <name type="scientific">Corynebacterium hindlerae</name>
    <dbReference type="NCBI Taxonomy" id="699041"/>
    <lineage>
        <taxon>Bacteria</taxon>
        <taxon>Bacillati</taxon>
        <taxon>Actinomycetota</taxon>
        <taxon>Actinomycetes</taxon>
        <taxon>Mycobacteriales</taxon>
        <taxon>Corynebacteriaceae</taxon>
        <taxon>Corynebacterium</taxon>
    </lineage>
</organism>
<sequence>MGISMSLDLSTATLAELAALVNAAQAAGVDPETAIRVTDDQLTIDVGVVTRPAPQHVSPVDPLRDTVRQVLGEEAVRGVLDSFITKNPPRKP</sequence>
<accession>A0A7G5FEB4</accession>
<gene>
    <name evidence="1" type="ORF">HW450_11575</name>
</gene>
<reference evidence="1 2" key="1">
    <citation type="submission" date="2020-07" db="EMBL/GenBank/DDBJ databases">
        <title>non toxigenic Corynebacterium sp. nov from a clinical source.</title>
        <authorList>
            <person name="Bernier A.-M."/>
            <person name="Bernard K."/>
        </authorList>
    </citation>
    <scope>NUCLEOTIDE SEQUENCE [LARGE SCALE GENOMIC DNA]</scope>
    <source>
        <strain evidence="2">NML 93-0612</strain>
    </source>
</reference>
<evidence type="ECO:0000313" key="2">
    <source>
        <dbReference type="Proteomes" id="UP000515570"/>
    </source>
</evidence>
<dbReference type="Proteomes" id="UP000515570">
    <property type="component" value="Chromosome"/>
</dbReference>